<evidence type="ECO:0000313" key="6">
    <source>
        <dbReference type="EMBL" id="SPQ95453.1"/>
    </source>
</evidence>
<evidence type="ECO:0000313" key="8">
    <source>
        <dbReference type="Proteomes" id="UP000290189"/>
    </source>
</evidence>
<keyword evidence="2" id="KW-0805">Transcription regulation</keyword>
<feature type="domain" description="NAC-A/B" evidence="4">
    <location>
        <begin position="38"/>
        <end position="103"/>
    </location>
</feature>
<dbReference type="Gene3D" id="2.20.70.30">
    <property type="entry name" value="Nascent polypeptide-associated complex domain"/>
    <property type="match status" value="1"/>
</dbReference>
<feature type="compositionally biased region" description="Basic residues" evidence="3">
    <location>
        <begin position="25"/>
        <end position="34"/>
    </location>
</feature>
<dbReference type="PANTHER" id="PTHR10351">
    <property type="entry name" value="TRANSCRIPTION FACTOR BTF3 FAMILY MEMBER"/>
    <property type="match status" value="1"/>
</dbReference>
<reference evidence="5 7" key="1">
    <citation type="submission" date="2015-02" db="EMBL/GenBank/DDBJ databases">
        <authorList>
            <person name="Chooi Y.-H."/>
        </authorList>
    </citation>
    <scope>NUCLEOTIDE SEQUENCE [LARGE SCALE GENOMIC DNA]</scope>
    <source>
        <strain evidence="5">E3</strain>
    </source>
</reference>
<keyword evidence="2" id="KW-0804">Transcription</keyword>
<proteinExistence type="inferred from homology"/>
<geneLocation type="mitochondrion" evidence="6"/>
<dbReference type="OrthoDB" id="8033832at2759"/>
<keyword evidence="6" id="KW-0496">Mitochondrion</keyword>
<keyword evidence="7" id="KW-1185">Reference proteome</keyword>
<dbReference type="EMBL" id="CDSF01000144">
    <property type="protein sequence ID" value="CEP03210.1"/>
    <property type="molecule type" value="Genomic_DNA"/>
</dbReference>
<comment type="similarity">
    <text evidence="1 2">Belongs to the NAC-beta family.</text>
</comment>
<name>A0A0G4J6M8_PLABS</name>
<dbReference type="EMBL" id="OVEO01000004">
    <property type="protein sequence ID" value="SPQ95453.1"/>
    <property type="molecule type" value="Genomic_DNA"/>
</dbReference>
<evidence type="ECO:0000256" key="1">
    <source>
        <dbReference type="ARBA" id="ARBA00005296"/>
    </source>
</evidence>
<reference evidence="6 8" key="2">
    <citation type="submission" date="2018-03" db="EMBL/GenBank/DDBJ databases">
        <authorList>
            <person name="Fogelqvist J."/>
        </authorList>
    </citation>
    <scope>NUCLEOTIDE SEQUENCE [LARGE SCALE GENOMIC DNA]</scope>
</reference>
<evidence type="ECO:0000313" key="5">
    <source>
        <dbReference type="EMBL" id="CEP03210.1"/>
    </source>
</evidence>
<evidence type="ECO:0000259" key="4">
    <source>
        <dbReference type="PROSITE" id="PS51151"/>
    </source>
</evidence>
<dbReference type="Proteomes" id="UP000290189">
    <property type="component" value="Unassembled WGS sequence"/>
</dbReference>
<gene>
    <name evidence="5" type="ORF">PBRA_002970</name>
    <name evidence="6" type="ORF">PLBR_LOCUS2668</name>
</gene>
<feature type="region of interest" description="Disordered" evidence="3">
    <location>
        <begin position="10"/>
        <end position="44"/>
    </location>
</feature>
<dbReference type="SMART" id="SM01407">
    <property type="entry name" value="NAC"/>
    <property type="match status" value="1"/>
</dbReference>
<sequence>MDDETRAKLQAKFGSLGARTGGRGTVRRKKKAVRKNGGQDDKRLQATLKKLNVNSIPAIEEVNMFKGDGRVIHFSNPKVQAQINANTFVVSGNAEEKPLADLLPGIYSQLGPQNVETLQHISNQYQARAAAAGGDGADDDDDVPDLVENFETAANTADDDVPELVEAPAQ</sequence>
<evidence type="ECO:0000256" key="2">
    <source>
        <dbReference type="RuleBase" id="RU361272"/>
    </source>
</evidence>
<accession>A0A0G4J6M8</accession>
<dbReference type="CDD" id="cd22055">
    <property type="entry name" value="NAC_BTF3"/>
    <property type="match status" value="1"/>
</dbReference>
<dbReference type="OMA" id="AGDTYME"/>
<protein>
    <recommendedName>
        <fullName evidence="2">Nascent polypeptide-associated complex subunit beta</fullName>
    </recommendedName>
</protein>
<dbReference type="Proteomes" id="UP000039324">
    <property type="component" value="Unassembled WGS sequence"/>
</dbReference>
<dbReference type="InterPro" id="IPR038187">
    <property type="entry name" value="NAC_A/B_dom_sf"/>
</dbReference>
<dbReference type="Pfam" id="PF01849">
    <property type="entry name" value="NAC"/>
    <property type="match status" value="1"/>
</dbReference>
<dbReference type="InterPro" id="IPR002715">
    <property type="entry name" value="Nas_poly-pep-assoc_cplx_dom"/>
</dbReference>
<evidence type="ECO:0000256" key="3">
    <source>
        <dbReference type="SAM" id="MobiDB-lite"/>
    </source>
</evidence>
<comment type="subunit">
    <text evidence="2">Part of the nascent polypeptide-associated complex (NAC).</text>
</comment>
<dbReference type="FunFam" id="2.20.70.30:FF:000001">
    <property type="entry name" value="Transcription factor BTF3 homolog"/>
    <property type="match status" value="1"/>
</dbReference>
<dbReference type="PROSITE" id="PS51151">
    <property type="entry name" value="NAC_AB"/>
    <property type="match status" value="1"/>
</dbReference>
<dbReference type="AlphaFoldDB" id="A0A0G4J6M8"/>
<dbReference type="STRING" id="37360.A0A0G4J6M8"/>
<organism evidence="5 7">
    <name type="scientific">Plasmodiophora brassicae</name>
    <name type="common">Clubroot disease agent</name>
    <dbReference type="NCBI Taxonomy" id="37360"/>
    <lineage>
        <taxon>Eukaryota</taxon>
        <taxon>Sar</taxon>
        <taxon>Rhizaria</taxon>
        <taxon>Endomyxa</taxon>
        <taxon>Phytomyxea</taxon>
        <taxon>Plasmodiophorida</taxon>
        <taxon>Plasmodiophoridae</taxon>
        <taxon>Plasmodiophora</taxon>
    </lineage>
</organism>
<dbReference type="InterPro" id="IPR039370">
    <property type="entry name" value="BTF3"/>
</dbReference>
<evidence type="ECO:0000313" key="7">
    <source>
        <dbReference type="Proteomes" id="UP000039324"/>
    </source>
</evidence>